<feature type="transmembrane region" description="Helical" evidence="1">
    <location>
        <begin position="6"/>
        <end position="27"/>
    </location>
</feature>
<keyword evidence="1" id="KW-0812">Transmembrane</keyword>
<keyword evidence="1" id="KW-1133">Transmembrane helix</keyword>
<dbReference type="HOGENOM" id="CLU_080303_0_0_1"/>
<organism evidence="2 3">
    <name type="scientific">Globisporangium ultimum (strain ATCC 200006 / CBS 805.95 / DAOM BR144)</name>
    <name type="common">Pythium ultimum</name>
    <dbReference type="NCBI Taxonomy" id="431595"/>
    <lineage>
        <taxon>Eukaryota</taxon>
        <taxon>Sar</taxon>
        <taxon>Stramenopiles</taxon>
        <taxon>Oomycota</taxon>
        <taxon>Peronosporomycetes</taxon>
        <taxon>Pythiales</taxon>
        <taxon>Pythiaceae</taxon>
        <taxon>Globisporangium</taxon>
    </lineage>
</organism>
<dbReference type="InParanoid" id="K3W8M2"/>
<accession>K3W8M2</accession>
<dbReference type="eggNOG" id="ENOG502RW26">
    <property type="taxonomic scope" value="Eukaryota"/>
</dbReference>
<evidence type="ECO:0000313" key="2">
    <source>
        <dbReference type="EnsemblProtists" id="PYU1_T001313"/>
    </source>
</evidence>
<feature type="transmembrane region" description="Helical" evidence="1">
    <location>
        <begin position="87"/>
        <end position="108"/>
    </location>
</feature>
<reference evidence="2" key="3">
    <citation type="submission" date="2015-02" db="UniProtKB">
        <authorList>
            <consortium name="EnsemblProtists"/>
        </authorList>
    </citation>
    <scope>IDENTIFICATION</scope>
    <source>
        <strain evidence="2">DAOM BR144</strain>
    </source>
</reference>
<protein>
    <submittedName>
        <fullName evidence="2">Uncharacterized protein</fullName>
    </submittedName>
</protein>
<proteinExistence type="predicted"/>
<reference evidence="3" key="2">
    <citation type="submission" date="2010-04" db="EMBL/GenBank/DDBJ databases">
        <authorList>
            <person name="Buell R."/>
            <person name="Hamilton J."/>
            <person name="Hostetler J."/>
        </authorList>
    </citation>
    <scope>NUCLEOTIDE SEQUENCE [LARGE SCALE GENOMIC DNA]</scope>
    <source>
        <strain evidence="3">DAOM:BR144</strain>
    </source>
</reference>
<dbReference type="AlphaFoldDB" id="K3W8M2"/>
<dbReference type="EMBL" id="GL376626">
    <property type="status" value="NOT_ANNOTATED_CDS"/>
    <property type="molecule type" value="Genomic_DNA"/>
</dbReference>
<evidence type="ECO:0000256" key="1">
    <source>
        <dbReference type="SAM" id="Phobius"/>
    </source>
</evidence>
<keyword evidence="1" id="KW-0472">Membrane</keyword>
<dbReference type="VEuPathDB" id="FungiDB:PYU1_G001313"/>
<name>K3W8M2_GLOUD</name>
<evidence type="ECO:0000313" key="3">
    <source>
        <dbReference type="Proteomes" id="UP000019132"/>
    </source>
</evidence>
<dbReference type="EnsemblProtists" id="PYU1_T001313">
    <property type="protein sequence ID" value="PYU1_T001313"/>
    <property type="gene ID" value="PYU1_G001313"/>
</dbReference>
<reference evidence="3" key="1">
    <citation type="journal article" date="2010" name="Genome Biol.">
        <title>Genome sequence of the necrotrophic plant pathogen Pythium ultimum reveals original pathogenicity mechanisms and effector repertoire.</title>
        <authorList>
            <person name="Levesque C.A."/>
            <person name="Brouwer H."/>
            <person name="Cano L."/>
            <person name="Hamilton J.P."/>
            <person name="Holt C."/>
            <person name="Huitema E."/>
            <person name="Raffaele S."/>
            <person name="Robideau G.P."/>
            <person name="Thines M."/>
            <person name="Win J."/>
            <person name="Zerillo M.M."/>
            <person name="Beakes G.W."/>
            <person name="Boore J.L."/>
            <person name="Busam D."/>
            <person name="Dumas B."/>
            <person name="Ferriera S."/>
            <person name="Fuerstenberg S.I."/>
            <person name="Gachon C.M."/>
            <person name="Gaulin E."/>
            <person name="Govers F."/>
            <person name="Grenville-Briggs L."/>
            <person name="Horner N."/>
            <person name="Hostetler J."/>
            <person name="Jiang R.H."/>
            <person name="Johnson J."/>
            <person name="Krajaejun T."/>
            <person name="Lin H."/>
            <person name="Meijer H.J."/>
            <person name="Moore B."/>
            <person name="Morris P."/>
            <person name="Phuntmart V."/>
            <person name="Puiu D."/>
            <person name="Shetty J."/>
            <person name="Stajich J.E."/>
            <person name="Tripathy S."/>
            <person name="Wawra S."/>
            <person name="van West P."/>
            <person name="Whitty B.R."/>
            <person name="Coutinho P.M."/>
            <person name="Henrissat B."/>
            <person name="Martin F."/>
            <person name="Thomas P.D."/>
            <person name="Tyler B.M."/>
            <person name="De Vries R.P."/>
            <person name="Kamoun S."/>
            <person name="Yandell M."/>
            <person name="Tisserat N."/>
            <person name="Buell C.R."/>
        </authorList>
    </citation>
    <scope>NUCLEOTIDE SEQUENCE</scope>
    <source>
        <strain evidence="3">DAOM:BR144</strain>
    </source>
</reference>
<feature type="transmembrane region" description="Helical" evidence="1">
    <location>
        <begin position="136"/>
        <end position="159"/>
    </location>
</feature>
<sequence length="193" mass="22429">MRLTDIVAFEMYVHCSKMLLQCGLVLFLYRLKTLSRRRAMTTMSLCMLVLLCWKMTQSCLQEMLSSRRTAGQSDKPKQHDETIEMKAAFLGTLFLLRFAGMTIVNFIIGRAYQLHFCEPWPETWKRIPQYIGSKNLIVSTFYFASSCVAFMCFTCTALRSLSEAALHFENLVLVCSWAHAMYYRFVSERQKTS</sequence>
<keyword evidence="3" id="KW-1185">Reference proteome</keyword>
<dbReference type="Proteomes" id="UP000019132">
    <property type="component" value="Unassembled WGS sequence"/>
</dbReference>